<gene>
    <name evidence="2" type="ORF">LIZ65_13660</name>
</gene>
<evidence type="ECO:0000259" key="1">
    <source>
        <dbReference type="Pfam" id="PF12652"/>
    </source>
</evidence>
<evidence type="ECO:0000313" key="2">
    <source>
        <dbReference type="EMBL" id="MCB7388329.1"/>
    </source>
</evidence>
<proteinExistence type="predicted"/>
<keyword evidence="3" id="KW-1185">Reference proteome</keyword>
<dbReference type="Proteomes" id="UP001299546">
    <property type="component" value="Unassembled WGS sequence"/>
</dbReference>
<dbReference type="PIRSF" id="PIRSF010606">
    <property type="entry name" value="Spore_coat_CotJB"/>
    <property type="match status" value="1"/>
</dbReference>
<evidence type="ECO:0000313" key="3">
    <source>
        <dbReference type="Proteomes" id="UP001299546"/>
    </source>
</evidence>
<protein>
    <submittedName>
        <fullName evidence="2">Spore coat protein CotJB</fullName>
    </submittedName>
</protein>
<keyword evidence="2" id="KW-0167">Capsid protein</keyword>
<reference evidence="2 3" key="1">
    <citation type="submission" date="2021-10" db="EMBL/GenBank/DDBJ databases">
        <title>Collection of gut derived symbiotic bacterial strains cultured from healthy donors.</title>
        <authorList>
            <person name="Lin H."/>
            <person name="Littmann E."/>
            <person name="Kohout C."/>
            <person name="Pamer E.G."/>
        </authorList>
    </citation>
    <scope>NUCLEOTIDE SEQUENCE [LARGE SCALE GENOMIC DNA]</scope>
    <source>
        <strain evidence="2 3">DFI.1.165</strain>
    </source>
</reference>
<feature type="domain" description="Protein CotJB" evidence="1">
    <location>
        <begin position="10"/>
        <end position="86"/>
    </location>
</feature>
<keyword evidence="2" id="KW-0946">Virion</keyword>
<organism evidence="2 3">
    <name type="scientific">Bariatricus massiliensis</name>
    <dbReference type="NCBI Taxonomy" id="1745713"/>
    <lineage>
        <taxon>Bacteria</taxon>
        <taxon>Bacillati</taxon>
        <taxon>Bacillota</taxon>
        <taxon>Clostridia</taxon>
        <taxon>Lachnospirales</taxon>
        <taxon>Lachnospiraceae</taxon>
        <taxon>Bariatricus</taxon>
    </lineage>
</organism>
<dbReference type="EMBL" id="JAJCIS010000010">
    <property type="protein sequence ID" value="MCB7388329.1"/>
    <property type="molecule type" value="Genomic_DNA"/>
</dbReference>
<accession>A0ABS8DKR4</accession>
<comment type="caution">
    <text evidence="2">The sequence shown here is derived from an EMBL/GenBank/DDBJ whole genome shotgun (WGS) entry which is preliminary data.</text>
</comment>
<dbReference type="InterPro" id="IPR016571">
    <property type="entry name" value="Spore_coat_assembly_CotJB"/>
</dbReference>
<dbReference type="InterPro" id="IPR024207">
    <property type="entry name" value="CotJB_dom"/>
</dbReference>
<sequence>MNNGKPCRKDLLCTINQASFAVDDVKLYLDTHPCDAAALEYFHEYNRVRNQALKEYAKYYGPLTIDTTVASCTDRWNWINEPWPWQEGWC</sequence>
<dbReference type="Pfam" id="PF12652">
    <property type="entry name" value="CotJB"/>
    <property type="match status" value="1"/>
</dbReference>
<dbReference type="RefSeq" id="WP_066732720.1">
    <property type="nucleotide sequence ID" value="NZ_JAJCIQ010000010.1"/>
</dbReference>
<name>A0ABS8DKR4_9FIRM</name>